<dbReference type="Proteomes" id="UP000008810">
    <property type="component" value="Chromosome 2"/>
</dbReference>
<protein>
    <submittedName>
        <fullName evidence="1 2">Uncharacterized protein</fullName>
    </submittedName>
</protein>
<dbReference type="InParanoid" id="A0A0Q3FWU2"/>
<evidence type="ECO:0000313" key="2">
    <source>
        <dbReference type="EnsemblPlants" id="KQK02669"/>
    </source>
</evidence>
<reference evidence="1 2" key="1">
    <citation type="journal article" date="2010" name="Nature">
        <title>Genome sequencing and analysis of the model grass Brachypodium distachyon.</title>
        <authorList>
            <consortium name="International Brachypodium Initiative"/>
        </authorList>
    </citation>
    <scope>NUCLEOTIDE SEQUENCE [LARGE SCALE GENOMIC DNA]</scope>
    <source>
        <strain evidence="1 2">Bd21</strain>
    </source>
</reference>
<organism evidence="1">
    <name type="scientific">Brachypodium distachyon</name>
    <name type="common">Purple false brome</name>
    <name type="synonym">Trachynia distachya</name>
    <dbReference type="NCBI Taxonomy" id="15368"/>
    <lineage>
        <taxon>Eukaryota</taxon>
        <taxon>Viridiplantae</taxon>
        <taxon>Streptophyta</taxon>
        <taxon>Embryophyta</taxon>
        <taxon>Tracheophyta</taxon>
        <taxon>Spermatophyta</taxon>
        <taxon>Magnoliopsida</taxon>
        <taxon>Liliopsida</taxon>
        <taxon>Poales</taxon>
        <taxon>Poaceae</taxon>
        <taxon>BOP clade</taxon>
        <taxon>Pooideae</taxon>
        <taxon>Stipodae</taxon>
        <taxon>Brachypodieae</taxon>
        <taxon>Brachypodium</taxon>
    </lineage>
</organism>
<dbReference type="Gramene" id="KQK02669">
    <property type="protein sequence ID" value="KQK02669"/>
    <property type="gene ID" value="BRADI_2g02980v3"/>
</dbReference>
<sequence>MINSSHLTVSLFFCLLSDLTTLYLSFLSAGTLDYLFSIYNVVATMSRLQRCVYFPMYFSFLLSSDIYIYSYSNIFQMLYGVYFEMCIKTVYRSYSYNHN</sequence>
<reference evidence="1" key="2">
    <citation type="submission" date="2017-06" db="EMBL/GenBank/DDBJ databases">
        <title>WGS assembly of Brachypodium distachyon.</title>
        <authorList>
            <consortium name="The International Brachypodium Initiative"/>
            <person name="Lucas S."/>
            <person name="Harmon-Smith M."/>
            <person name="Lail K."/>
            <person name="Tice H."/>
            <person name="Grimwood J."/>
            <person name="Bruce D."/>
            <person name="Barry K."/>
            <person name="Shu S."/>
            <person name="Lindquist E."/>
            <person name="Wang M."/>
            <person name="Pitluck S."/>
            <person name="Vogel J.P."/>
            <person name="Garvin D.F."/>
            <person name="Mockler T.C."/>
            <person name="Schmutz J."/>
            <person name="Rokhsar D."/>
            <person name="Bevan M.W."/>
        </authorList>
    </citation>
    <scope>NUCLEOTIDE SEQUENCE</scope>
    <source>
        <strain evidence="1">Bd21</strain>
    </source>
</reference>
<evidence type="ECO:0000313" key="1">
    <source>
        <dbReference type="EMBL" id="KQK02669.1"/>
    </source>
</evidence>
<dbReference type="EnsemblPlants" id="KQK02669">
    <property type="protein sequence ID" value="KQK02669"/>
    <property type="gene ID" value="BRADI_2g02980v3"/>
</dbReference>
<dbReference type="EMBL" id="CM000881">
    <property type="protein sequence ID" value="KQK02669.1"/>
    <property type="molecule type" value="Genomic_DNA"/>
</dbReference>
<name>A0A0Q3FWU2_BRADI</name>
<dbReference type="AlphaFoldDB" id="A0A0Q3FWU2"/>
<reference evidence="2" key="3">
    <citation type="submission" date="2018-08" db="UniProtKB">
        <authorList>
            <consortium name="EnsemblPlants"/>
        </authorList>
    </citation>
    <scope>IDENTIFICATION</scope>
    <source>
        <strain evidence="2">cv. Bd21</strain>
    </source>
</reference>
<gene>
    <name evidence="1" type="ORF">BRADI_2g02980v3</name>
</gene>
<accession>A0A0Q3FWU2</accession>
<evidence type="ECO:0000313" key="3">
    <source>
        <dbReference type="Proteomes" id="UP000008810"/>
    </source>
</evidence>
<proteinExistence type="predicted"/>
<keyword evidence="3" id="KW-1185">Reference proteome</keyword>